<keyword evidence="2" id="KW-0808">Transferase</keyword>
<dbReference type="InterPro" id="IPR000182">
    <property type="entry name" value="GNAT_dom"/>
</dbReference>
<comment type="caution">
    <text evidence="2">The sequence shown here is derived from an EMBL/GenBank/DDBJ whole genome shotgun (WGS) entry which is preliminary data.</text>
</comment>
<dbReference type="InterPro" id="IPR016181">
    <property type="entry name" value="Acyl_CoA_acyltransferase"/>
</dbReference>
<organism evidence="2 3">
    <name type="scientific">Providencia burhodogranariea DSM 19968</name>
    <dbReference type="NCBI Taxonomy" id="1141662"/>
    <lineage>
        <taxon>Bacteria</taxon>
        <taxon>Pseudomonadati</taxon>
        <taxon>Pseudomonadota</taxon>
        <taxon>Gammaproteobacteria</taxon>
        <taxon>Enterobacterales</taxon>
        <taxon>Morganellaceae</taxon>
        <taxon>Providencia</taxon>
    </lineage>
</organism>
<dbReference type="EMBL" id="AKKL01000002">
    <property type="protein sequence ID" value="EKT65077.1"/>
    <property type="molecule type" value="Genomic_DNA"/>
</dbReference>
<dbReference type="eggNOG" id="COG0454">
    <property type="taxonomic scope" value="Bacteria"/>
</dbReference>
<evidence type="ECO:0000313" key="3">
    <source>
        <dbReference type="Proteomes" id="UP000009336"/>
    </source>
</evidence>
<dbReference type="Proteomes" id="UP000009336">
    <property type="component" value="Unassembled WGS sequence"/>
</dbReference>
<gene>
    <name evidence="2" type="ORF">OOA_01040</name>
</gene>
<dbReference type="Pfam" id="PF00583">
    <property type="entry name" value="Acetyltransf_1"/>
    <property type="match status" value="1"/>
</dbReference>
<dbReference type="AlphaFoldDB" id="K8X5Y7"/>
<evidence type="ECO:0000313" key="2">
    <source>
        <dbReference type="EMBL" id="EKT65077.1"/>
    </source>
</evidence>
<dbReference type="SUPFAM" id="SSF55729">
    <property type="entry name" value="Acyl-CoA N-acyltransferases (Nat)"/>
    <property type="match status" value="1"/>
</dbReference>
<dbReference type="Gene3D" id="3.40.630.30">
    <property type="match status" value="1"/>
</dbReference>
<dbReference type="PROSITE" id="PS51186">
    <property type="entry name" value="GNAT"/>
    <property type="match status" value="1"/>
</dbReference>
<evidence type="ECO:0000259" key="1">
    <source>
        <dbReference type="PROSITE" id="PS51186"/>
    </source>
</evidence>
<reference evidence="2 3" key="1">
    <citation type="journal article" date="2012" name="BMC Genomics">
        <title>Comparative genomics of bacteria in the genus Providencia isolated from wild Drosophila melanogaster.</title>
        <authorList>
            <person name="Galac M.R."/>
            <person name="Lazzaro B.P."/>
        </authorList>
    </citation>
    <scope>NUCLEOTIDE SEQUENCE [LARGE SCALE GENOMIC DNA]</scope>
    <source>
        <strain evidence="2 3">DSM 19968</strain>
    </source>
</reference>
<keyword evidence="3" id="KW-1185">Reference proteome</keyword>
<name>K8X5Y7_9GAMM</name>
<feature type="domain" description="N-acetyltransferase" evidence="1">
    <location>
        <begin position="2"/>
        <end position="161"/>
    </location>
</feature>
<accession>K8X5Y7</accession>
<protein>
    <submittedName>
        <fullName evidence="2">GCN5-like N-acetyltransferase</fullName>
    </submittedName>
</protein>
<dbReference type="GO" id="GO:0016747">
    <property type="term" value="F:acyltransferase activity, transferring groups other than amino-acyl groups"/>
    <property type="evidence" value="ECO:0007669"/>
    <property type="project" value="InterPro"/>
</dbReference>
<sequence length="177" mass="20652">MYQYRQLMPDEATEYYQLLHTGYAEIKHLGIRFDAATADLQTMTQHLNDHAVYGMFENDRLIASVTLRYPWGKQPGPFGLPHIGWFATAPEYRGKGLGEKILAWLEKYVLQQQLRAPAYSLGTAESHPWLASYYQKLGFQLIDKRDLGKGHITLYMQKIIDEHRYTQWLAISRQQEN</sequence>
<proteinExistence type="predicted"/>
<dbReference type="OrthoDB" id="572496at2"/>
<dbReference type="CDD" id="cd04301">
    <property type="entry name" value="NAT_SF"/>
    <property type="match status" value="1"/>
</dbReference>
<dbReference type="PATRIC" id="fig|1141662.3.peg.213"/>
<dbReference type="HOGENOM" id="CLU_133322_0_0_6"/>
<dbReference type="STRING" id="1141662.OOA_01040"/>
<dbReference type="RefSeq" id="WP_008910257.1">
    <property type="nucleotide sequence ID" value="NZ_KB233222.1"/>
</dbReference>